<reference evidence="1 2" key="1">
    <citation type="journal article" date="2018" name="PLoS ONE">
        <title>The draft genome of Kipferlia bialata reveals reductive genome evolution in fornicate parasites.</title>
        <authorList>
            <person name="Tanifuji G."/>
            <person name="Takabayashi S."/>
            <person name="Kume K."/>
            <person name="Takagi M."/>
            <person name="Nakayama T."/>
            <person name="Kamikawa R."/>
            <person name="Inagaki Y."/>
            <person name="Hashimoto T."/>
        </authorList>
    </citation>
    <scope>NUCLEOTIDE SEQUENCE [LARGE SCALE GENOMIC DNA]</scope>
    <source>
        <strain evidence="1">NY0173</strain>
    </source>
</reference>
<sequence>MMKMGDIDTVLDLGVTTVDLQIDDMHLGDFSIGGAEVATLPETQQIQIKMSQTDIDLTFSWAFQEQSFPFLSDSGTGTASASNIHGTMVLAPAFDEDCGVLQLSMDQFEFDYGDIAIHLDGGASALYNAILTTLIDMFQDVFTQSLDELISSGFISVINTAIGGGTNYEALKDGLRADFRFVAPGMLIEDSFIDMVFTGYGYPESEGRDWQKRLDDGLVPGPMGGRANDEDIQYEISHTVYESIMDAGISAGIMSGVVDPSKVQSPQAKSLLTTSSLGGICPGLYEAYPEAEIYLELVPSAETVPRVSIMPSAAFANITGTVSVSVLDGDKRLPAFEVGYSAGLAGIPSTSQYDEHTMRFPLLFSPYNTTAWSMSSEFGPVDTTNPMAMQLEMMLSALAVVPYMNDWITRHGPYLDMKVSYLDWDNVYPMLQIPESISYCIPMHVQ</sequence>
<proteinExistence type="predicted"/>
<keyword evidence="2" id="KW-1185">Reference proteome</keyword>
<dbReference type="GO" id="GO:0008289">
    <property type="term" value="F:lipid binding"/>
    <property type="evidence" value="ECO:0007669"/>
    <property type="project" value="InterPro"/>
</dbReference>
<dbReference type="PANTHER" id="PTHR10504">
    <property type="entry name" value="BACTERICIDAL PERMEABILITY-INCREASING BPI PROTEIN-RELATED"/>
    <property type="match status" value="1"/>
</dbReference>
<dbReference type="Gene3D" id="3.15.10.10">
    <property type="entry name" value="Bactericidal permeability-increasing protein, domain 1"/>
    <property type="match status" value="1"/>
</dbReference>
<evidence type="ECO:0000313" key="1">
    <source>
        <dbReference type="EMBL" id="GIQ85148.1"/>
    </source>
</evidence>
<dbReference type="Gene3D" id="3.15.20.10">
    <property type="entry name" value="Bactericidal permeability-increasing protein, domain 2"/>
    <property type="match status" value="1"/>
</dbReference>
<accession>A0A9K3CZP6</accession>
<dbReference type="EMBL" id="BDIP01001791">
    <property type="protein sequence ID" value="GIQ85148.1"/>
    <property type="molecule type" value="Genomic_DNA"/>
</dbReference>
<dbReference type="AlphaFoldDB" id="A0A9K3CZP6"/>
<gene>
    <name evidence="1" type="ORF">KIPB_006776</name>
</gene>
<dbReference type="InterPro" id="IPR032942">
    <property type="entry name" value="BPI/LBP/Plunc"/>
</dbReference>
<organism evidence="1 2">
    <name type="scientific">Kipferlia bialata</name>
    <dbReference type="NCBI Taxonomy" id="797122"/>
    <lineage>
        <taxon>Eukaryota</taxon>
        <taxon>Metamonada</taxon>
        <taxon>Carpediemonas-like organisms</taxon>
        <taxon>Kipferlia</taxon>
    </lineage>
</organism>
<dbReference type="OrthoDB" id="10255543at2759"/>
<name>A0A9K3CZP6_9EUKA</name>
<dbReference type="SUPFAM" id="SSF55394">
    <property type="entry name" value="Bactericidal permeability-increasing protein, BPI"/>
    <property type="match status" value="2"/>
</dbReference>
<comment type="caution">
    <text evidence="1">The sequence shown here is derived from an EMBL/GenBank/DDBJ whole genome shotgun (WGS) entry which is preliminary data.</text>
</comment>
<evidence type="ECO:0000313" key="2">
    <source>
        <dbReference type="Proteomes" id="UP000265618"/>
    </source>
</evidence>
<dbReference type="InterPro" id="IPR017943">
    <property type="entry name" value="Bactericidal_perm-incr_a/b_dom"/>
</dbReference>
<dbReference type="PANTHER" id="PTHR10504:SF131">
    <property type="entry name" value="BPI2 DOMAIN-CONTAINING PROTEIN"/>
    <property type="match status" value="1"/>
</dbReference>
<protein>
    <submittedName>
        <fullName evidence="1">Uncharacterized protein</fullName>
    </submittedName>
</protein>
<dbReference type="Proteomes" id="UP000265618">
    <property type="component" value="Unassembled WGS sequence"/>
</dbReference>